<dbReference type="AlphaFoldDB" id="A0A1C3JWN6"/>
<evidence type="ECO:0000313" key="1">
    <source>
        <dbReference type="EMBL" id="SBT23676.1"/>
    </source>
</evidence>
<reference evidence="2 3" key="2">
    <citation type="submission" date="2017-08" db="EMBL/GenBank/DDBJ databases">
        <authorList>
            <person name="de Groot N.N."/>
        </authorList>
    </citation>
    <scope>NUCLEOTIDE SEQUENCE [LARGE SCALE GENOMIC DNA]</scope>
    <source>
        <strain evidence="2">Orrdi1</strain>
    </source>
</reference>
<dbReference type="EMBL" id="LT907988">
    <property type="protein sequence ID" value="SOE47632.1"/>
    <property type="molecule type" value="Genomic_DNA"/>
</dbReference>
<reference evidence="1 3" key="1">
    <citation type="submission" date="2016-06" db="EMBL/GenBank/DDBJ databases">
        <authorList>
            <person name="Kjaerup R.B."/>
            <person name="Dalgaard T.S."/>
            <person name="Juul-Madsen H.R."/>
        </authorList>
    </citation>
    <scope>NUCLEOTIDE SEQUENCE [LARGE SCALE GENOMIC DNA]</scope>
    <source>
        <strain evidence="1">Orrdi1</strain>
    </source>
</reference>
<name>A0A1C3JWN6_9BURK</name>
<protein>
    <submittedName>
        <fullName evidence="1">Uncharacterized protein</fullName>
    </submittedName>
</protein>
<evidence type="ECO:0000313" key="2">
    <source>
        <dbReference type="EMBL" id="SOE47632.1"/>
    </source>
</evidence>
<proteinExistence type="predicted"/>
<gene>
    <name evidence="1" type="ORF">ODI_03704</name>
    <name evidence="2" type="ORF">ODI_R0952</name>
</gene>
<keyword evidence="3" id="KW-1185">Reference proteome</keyword>
<sequence length="46" mass="4896">MSRPKEAQPLEATALQAFEALHANLRPGPLADAVARLLVHHGATPK</sequence>
<dbReference type="KEGG" id="odi:ODI_R0952"/>
<accession>A0A1C3JWN6</accession>
<organism evidence="1 3">
    <name type="scientific">Orrella dioscoreae</name>
    <dbReference type="NCBI Taxonomy" id="1851544"/>
    <lineage>
        <taxon>Bacteria</taxon>
        <taxon>Pseudomonadati</taxon>
        <taxon>Pseudomonadota</taxon>
        <taxon>Betaproteobacteria</taxon>
        <taxon>Burkholderiales</taxon>
        <taxon>Alcaligenaceae</taxon>
        <taxon>Orrella</taxon>
    </lineage>
</organism>
<evidence type="ECO:0000313" key="3">
    <source>
        <dbReference type="Proteomes" id="UP000078558"/>
    </source>
</evidence>
<dbReference type="EMBL" id="FLRC01000002">
    <property type="protein sequence ID" value="SBT23676.1"/>
    <property type="molecule type" value="Genomic_DNA"/>
</dbReference>
<dbReference type="Proteomes" id="UP000078558">
    <property type="component" value="Chromosome I"/>
</dbReference>